<organism evidence="1 2">
    <name type="scientific">Streptomyces niveus</name>
    <name type="common">Streptomyces spheroides</name>
    <dbReference type="NCBI Taxonomy" id="193462"/>
    <lineage>
        <taxon>Bacteria</taxon>
        <taxon>Bacillati</taxon>
        <taxon>Actinomycetota</taxon>
        <taxon>Actinomycetes</taxon>
        <taxon>Kitasatosporales</taxon>
        <taxon>Streptomycetaceae</taxon>
        <taxon>Streptomyces</taxon>
    </lineage>
</organism>
<evidence type="ECO:0008006" key="3">
    <source>
        <dbReference type="Google" id="ProtNLM"/>
    </source>
</evidence>
<accession>A0A1U9R072</accession>
<gene>
    <name evidence="1" type="ORF">BBN63_30615</name>
</gene>
<dbReference type="AlphaFoldDB" id="A0A1U9R072"/>
<dbReference type="Proteomes" id="UP000189677">
    <property type="component" value="Chromosome"/>
</dbReference>
<dbReference type="RefSeq" id="WP_237285790.1">
    <property type="nucleotide sequence ID" value="NZ_CP018047.1"/>
</dbReference>
<dbReference type="Gene3D" id="2.40.50.140">
    <property type="entry name" value="Nucleic acid-binding proteins"/>
    <property type="match status" value="1"/>
</dbReference>
<proteinExistence type="predicted"/>
<evidence type="ECO:0000313" key="2">
    <source>
        <dbReference type="Proteomes" id="UP000189677"/>
    </source>
</evidence>
<keyword evidence="2" id="KW-1185">Reference proteome</keyword>
<reference evidence="1 2" key="1">
    <citation type="submission" date="2016-11" db="EMBL/GenBank/DDBJ databases">
        <title>Complete genome sequence of Streptomyces niveus SCSIO 3406.</title>
        <authorList>
            <person name="Zhu Q."/>
            <person name="Cheng W."/>
            <person name="Song Y."/>
            <person name="Li Q."/>
            <person name="Ju J."/>
        </authorList>
    </citation>
    <scope>NUCLEOTIDE SEQUENCE [LARGE SCALE GENOMIC DNA]</scope>
    <source>
        <strain evidence="1 2">SCSIO 3406</strain>
    </source>
</reference>
<dbReference type="InterPro" id="IPR012340">
    <property type="entry name" value="NA-bd_OB-fold"/>
</dbReference>
<evidence type="ECO:0000313" key="1">
    <source>
        <dbReference type="EMBL" id="AQU69894.1"/>
    </source>
</evidence>
<dbReference type="KEGG" id="snw:BBN63_30615"/>
<protein>
    <recommendedName>
        <fullName evidence="3">NfeD-like C-terminal domain-containing protein</fullName>
    </recommendedName>
</protein>
<name>A0A1U9R072_STRNV</name>
<sequence>MSVTDDSAQSPVGAVGRITVPIPAGGPGEVLVAVRGGSEAYAAWSDRPIGTNVRVLVTDRVSARSVVVEPLPE</sequence>
<dbReference type="EMBL" id="CP018047">
    <property type="protein sequence ID" value="AQU69894.1"/>
    <property type="molecule type" value="Genomic_DNA"/>
</dbReference>